<evidence type="ECO:0000256" key="1">
    <source>
        <dbReference type="ARBA" id="ARBA00022692"/>
    </source>
</evidence>
<feature type="transmembrane region" description="Helical" evidence="4">
    <location>
        <begin position="99"/>
        <end position="123"/>
    </location>
</feature>
<feature type="transmembrane region" description="Helical" evidence="4">
    <location>
        <begin position="337"/>
        <end position="356"/>
    </location>
</feature>
<feature type="transmembrane region" description="Helical" evidence="4">
    <location>
        <begin position="12"/>
        <end position="33"/>
    </location>
</feature>
<dbReference type="InterPro" id="IPR050327">
    <property type="entry name" value="Proton-linked_MCT"/>
</dbReference>
<dbReference type="InterPro" id="IPR020846">
    <property type="entry name" value="MFS_dom"/>
</dbReference>
<evidence type="ECO:0000256" key="3">
    <source>
        <dbReference type="ARBA" id="ARBA00023136"/>
    </source>
</evidence>
<dbReference type="RefSeq" id="WP_166914452.1">
    <property type="nucleotide sequence ID" value="NZ_CP050253.1"/>
</dbReference>
<keyword evidence="7" id="KW-1185">Reference proteome</keyword>
<feature type="transmembrane region" description="Helical" evidence="4">
    <location>
        <begin position="245"/>
        <end position="268"/>
    </location>
</feature>
<feature type="transmembrane region" description="Helical" evidence="4">
    <location>
        <begin position="162"/>
        <end position="183"/>
    </location>
</feature>
<name>A0A6G9IA09_9GAMM</name>
<dbReference type="PANTHER" id="PTHR11360">
    <property type="entry name" value="MONOCARBOXYLATE TRANSPORTER"/>
    <property type="match status" value="1"/>
</dbReference>
<keyword evidence="2 4" id="KW-1133">Transmembrane helix</keyword>
<feature type="transmembrane region" description="Helical" evidence="4">
    <location>
        <begin position="280"/>
        <end position="298"/>
    </location>
</feature>
<feature type="transmembrane region" description="Helical" evidence="4">
    <location>
        <begin position="213"/>
        <end position="233"/>
    </location>
</feature>
<dbReference type="KEGG" id="orb:IPMB12_02025"/>
<dbReference type="GO" id="GO:0022857">
    <property type="term" value="F:transmembrane transporter activity"/>
    <property type="evidence" value="ECO:0007669"/>
    <property type="project" value="InterPro"/>
</dbReference>
<dbReference type="PANTHER" id="PTHR11360:SF317">
    <property type="entry name" value="MAJOR FACILITATOR SUPERFAMILY (MFS) PROFILE DOMAIN-CONTAINING PROTEIN-RELATED"/>
    <property type="match status" value="1"/>
</dbReference>
<dbReference type="Proteomes" id="UP000501168">
    <property type="component" value="Chromosome"/>
</dbReference>
<protein>
    <submittedName>
        <fullName evidence="6">OFA family MFS transporter</fullName>
    </submittedName>
</protein>
<dbReference type="InterPro" id="IPR036259">
    <property type="entry name" value="MFS_trans_sf"/>
</dbReference>
<feature type="transmembrane region" description="Helical" evidence="4">
    <location>
        <begin position="74"/>
        <end position="93"/>
    </location>
</feature>
<dbReference type="AlphaFoldDB" id="A0A6G9IA09"/>
<proteinExistence type="predicted"/>
<feature type="transmembrane region" description="Helical" evidence="4">
    <location>
        <begin position="368"/>
        <end position="389"/>
    </location>
</feature>
<evidence type="ECO:0000313" key="7">
    <source>
        <dbReference type="Proteomes" id="UP000501168"/>
    </source>
</evidence>
<dbReference type="InterPro" id="IPR011701">
    <property type="entry name" value="MFS"/>
</dbReference>
<feature type="domain" description="Major facilitator superfamily (MFS) profile" evidence="5">
    <location>
        <begin position="1"/>
        <end position="394"/>
    </location>
</feature>
<keyword evidence="1 4" id="KW-0812">Transmembrane</keyword>
<reference evidence="6 7" key="1">
    <citation type="submission" date="2020-03" db="EMBL/GenBank/DDBJ databases">
        <title>Complete genome sequence of Orbus sp. IPMB12 (BCRC 80908).</title>
        <authorList>
            <person name="Lo W.-S."/>
            <person name="Chang T.-H."/>
            <person name="Kuo C.-H."/>
        </authorList>
    </citation>
    <scope>NUCLEOTIDE SEQUENCE [LARGE SCALE GENOMIC DNA]</scope>
    <source>
        <strain evidence="6 7">IPMB12</strain>
    </source>
</reference>
<dbReference type="CDD" id="cd17353">
    <property type="entry name" value="MFS_OFA_like"/>
    <property type="match status" value="1"/>
</dbReference>
<feature type="transmembrane region" description="Helical" evidence="4">
    <location>
        <begin position="45"/>
        <end position="67"/>
    </location>
</feature>
<dbReference type="Pfam" id="PF07690">
    <property type="entry name" value="MFS_1"/>
    <property type="match status" value="1"/>
</dbReference>
<sequence length="395" mass="42174">MNKPINRWLTLICSMGILLCFGGMYAFSVFVTPLAATNNWVRPDIMIAFTIAIALSPIPMILGGLFSDKGKTRLVILVGAIMYGLSFVLTGFTSNIILLYLYFGLLGGFGLNIAYSACLSNVLRLFPDKKGLCSGLITAGMGMGTMISAPLANYLIESFDVLFTFKALGCFYLVFSVLCWFFIQAAPAPVAGTTASKPAATSLSWVEMLKTPAFYAIALMFGLGGFSGLMIASNASGIGVSMFQLTPIVAATFVSLYAFMNCFGRIFWGMVSDKIGRINTLLAIFVVIILSMLGMTTLSGSMGFAVSIVGLGLCFGGIMGVIPSLVMDNFGPKNQGVNYGIVFVGYSVAAFFAPSMTAKIAEQNNGDYSQACYIAISLVAVGIIINFIYRKIKRA</sequence>
<organism evidence="6 7">
    <name type="scientific">Zophobihabitans entericus</name>
    <dbReference type="NCBI Taxonomy" id="1635327"/>
    <lineage>
        <taxon>Bacteria</taxon>
        <taxon>Pseudomonadati</taxon>
        <taxon>Pseudomonadota</taxon>
        <taxon>Gammaproteobacteria</taxon>
        <taxon>Orbales</taxon>
        <taxon>Orbaceae</taxon>
        <taxon>Zophobihabitans</taxon>
    </lineage>
</organism>
<evidence type="ECO:0000256" key="2">
    <source>
        <dbReference type="ARBA" id="ARBA00022989"/>
    </source>
</evidence>
<feature type="transmembrane region" description="Helical" evidence="4">
    <location>
        <begin position="135"/>
        <end position="156"/>
    </location>
</feature>
<dbReference type="Gene3D" id="1.20.1250.20">
    <property type="entry name" value="MFS general substrate transporter like domains"/>
    <property type="match status" value="2"/>
</dbReference>
<dbReference type="SUPFAM" id="SSF103473">
    <property type="entry name" value="MFS general substrate transporter"/>
    <property type="match status" value="1"/>
</dbReference>
<dbReference type="EMBL" id="CP050253">
    <property type="protein sequence ID" value="QIQ20564.1"/>
    <property type="molecule type" value="Genomic_DNA"/>
</dbReference>
<dbReference type="FunCoup" id="A0A6G9IA09">
    <property type="interactions" value="251"/>
</dbReference>
<keyword evidence="3 4" id="KW-0472">Membrane</keyword>
<accession>A0A6G9IA09</accession>
<feature type="transmembrane region" description="Helical" evidence="4">
    <location>
        <begin position="304"/>
        <end position="325"/>
    </location>
</feature>
<evidence type="ECO:0000256" key="4">
    <source>
        <dbReference type="SAM" id="Phobius"/>
    </source>
</evidence>
<gene>
    <name evidence="6" type="ORF">IPMB12_02025</name>
</gene>
<dbReference type="PROSITE" id="PS50850">
    <property type="entry name" value="MFS"/>
    <property type="match status" value="1"/>
</dbReference>
<evidence type="ECO:0000313" key="6">
    <source>
        <dbReference type="EMBL" id="QIQ20564.1"/>
    </source>
</evidence>
<evidence type="ECO:0000259" key="5">
    <source>
        <dbReference type="PROSITE" id="PS50850"/>
    </source>
</evidence>
<dbReference type="InParanoid" id="A0A6G9IA09"/>